<comment type="pathway">
    <text evidence="1">Carbohydrate acid metabolism.</text>
</comment>
<keyword evidence="7 9" id="KW-0067">ATP-binding</keyword>
<name>A0ABU9J5W1_9GAMM</name>
<evidence type="ECO:0000256" key="6">
    <source>
        <dbReference type="ARBA" id="ARBA00022777"/>
    </source>
</evidence>
<keyword evidence="11" id="KW-1185">Reference proteome</keyword>
<dbReference type="EC" id="2.7.1.12" evidence="3 9"/>
<keyword evidence="6 9" id="KW-0418">Kinase</keyword>
<evidence type="ECO:0000256" key="2">
    <source>
        <dbReference type="ARBA" id="ARBA00008420"/>
    </source>
</evidence>
<keyword evidence="5 9" id="KW-0547">Nucleotide-binding</keyword>
<evidence type="ECO:0000256" key="9">
    <source>
        <dbReference type="RuleBase" id="RU363066"/>
    </source>
</evidence>
<dbReference type="InterPro" id="IPR006001">
    <property type="entry name" value="Therm_gnt_kin"/>
</dbReference>
<evidence type="ECO:0000256" key="7">
    <source>
        <dbReference type="ARBA" id="ARBA00022840"/>
    </source>
</evidence>
<evidence type="ECO:0000313" key="10">
    <source>
        <dbReference type="EMBL" id="MEL1266118.1"/>
    </source>
</evidence>
<evidence type="ECO:0000313" key="11">
    <source>
        <dbReference type="Proteomes" id="UP001459204"/>
    </source>
</evidence>
<protein>
    <recommendedName>
        <fullName evidence="3 9">Gluconokinase</fullName>
        <ecNumber evidence="3 9">2.7.1.12</ecNumber>
    </recommendedName>
</protein>
<dbReference type="Proteomes" id="UP001459204">
    <property type="component" value="Unassembled WGS sequence"/>
</dbReference>
<comment type="caution">
    <text evidence="10">The sequence shown here is derived from an EMBL/GenBank/DDBJ whole genome shotgun (WGS) entry which is preliminary data.</text>
</comment>
<evidence type="ECO:0000256" key="5">
    <source>
        <dbReference type="ARBA" id="ARBA00022741"/>
    </source>
</evidence>
<proteinExistence type="inferred from homology"/>
<sequence>MSGGIRIAVVMGVSGSGKTTLARALAEAWPATFLDADDFHSVVAKARMAGGQPLTDRMRAPWVRRIATELQRRAGAGERVALAFSGLRRRHRDRLRATGLPLRFLFLHGDQAVIAARMRARSGHYMPASLLDSQFAALEEPAGEADVMRLSIDEDPALQLQHALALLEARRPTE</sequence>
<evidence type="ECO:0000256" key="4">
    <source>
        <dbReference type="ARBA" id="ARBA00022679"/>
    </source>
</evidence>
<dbReference type="Pfam" id="PF13671">
    <property type="entry name" value="AAA_33"/>
    <property type="match status" value="1"/>
</dbReference>
<dbReference type="NCBIfam" id="TIGR01313">
    <property type="entry name" value="therm_gnt_kin"/>
    <property type="match status" value="1"/>
</dbReference>
<dbReference type="Gene3D" id="3.40.50.300">
    <property type="entry name" value="P-loop containing nucleotide triphosphate hydrolases"/>
    <property type="match status" value="1"/>
</dbReference>
<dbReference type="PANTHER" id="PTHR43442:SF3">
    <property type="entry name" value="GLUCONOKINASE-RELATED"/>
    <property type="match status" value="1"/>
</dbReference>
<dbReference type="InterPro" id="IPR027417">
    <property type="entry name" value="P-loop_NTPase"/>
</dbReference>
<organism evidence="10 11">
    <name type="scientific">Pseudoxanthomonas putridarboris</name>
    <dbReference type="NCBI Taxonomy" id="752605"/>
    <lineage>
        <taxon>Bacteria</taxon>
        <taxon>Pseudomonadati</taxon>
        <taxon>Pseudomonadota</taxon>
        <taxon>Gammaproteobacteria</taxon>
        <taxon>Lysobacterales</taxon>
        <taxon>Lysobacteraceae</taxon>
        <taxon>Pseudoxanthomonas</taxon>
    </lineage>
</organism>
<comment type="catalytic activity">
    <reaction evidence="8 9">
        <text>D-gluconate + ATP = 6-phospho-D-gluconate + ADP + H(+)</text>
        <dbReference type="Rhea" id="RHEA:19433"/>
        <dbReference type="ChEBI" id="CHEBI:15378"/>
        <dbReference type="ChEBI" id="CHEBI:18391"/>
        <dbReference type="ChEBI" id="CHEBI:30616"/>
        <dbReference type="ChEBI" id="CHEBI:58759"/>
        <dbReference type="ChEBI" id="CHEBI:456216"/>
        <dbReference type="EC" id="2.7.1.12"/>
    </reaction>
</comment>
<evidence type="ECO:0000256" key="1">
    <source>
        <dbReference type="ARBA" id="ARBA00004761"/>
    </source>
</evidence>
<accession>A0ABU9J5W1</accession>
<dbReference type="CDD" id="cd02021">
    <property type="entry name" value="GntK"/>
    <property type="match status" value="1"/>
</dbReference>
<reference evidence="10 11" key="1">
    <citation type="submission" date="2024-04" db="EMBL/GenBank/DDBJ databases">
        <title>Draft genome sequence of Pseudoxanthomonas putridarboris WD12.</title>
        <authorList>
            <person name="Oh J."/>
        </authorList>
    </citation>
    <scope>NUCLEOTIDE SEQUENCE [LARGE SCALE GENOMIC DNA]</scope>
    <source>
        <strain evidence="10 11">WD12</strain>
    </source>
</reference>
<evidence type="ECO:0000256" key="8">
    <source>
        <dbReference type="ARBA" id="ARBA00048090"/>
    </source>
</evidence>
<dbReference type="GO" id="GO:0046316">
    <property type="term" value="F:gluconokinase activity"/>
    <property type="evidence" value="ECO:0007669"/>
    <property type="project" value="UniProtKB-EC"/>
</dbReference>
<keyword evidence="4 9" id="KW-0808">Transferase</keyword>
<gene>
    <name evidence="10" type="ORF">AAD027_17320</name>
</gene>
<dbReference type="PANTHER" id="PTHR43442">
    <property type="entry name" value="GLUCONOKINASE-RELATED"/>
    <property type="match status" value="1"/>
</dbReference>
<evidence type="ECO:0000256" key="3">
    <source>
        <dbReference type="ARBA" id="ARBA00012054"/>
    </source>
</evidence>
<comment type="similarity">
    <text evidence="2 9">Belongs to the gluconokinase GntK/GntV family.</text>
</comment>
<dbReference type="SUPFAM" id="SSF52540">
    <property type="entry name" value="P-loop containing nucleoside triphosphate hydrolases"/>
    <property type="match status" value="1"/>
</dbReference>
<dbReference type="EMBL" id="JBBWWT010000012">
    <property type="protein sequence ID" value="MEL1266118.1"/>
    <property type="molecule type" value="Genomic_DNA"/>
</dbReference>